<feature type="region of interest" description="Disordered" evidence="1">
    <location>
        <begin position="304"/>
        <end position="325"/>
    </location>
</feature>
<keyword evidence="3" id="KW-1185">Reference proteome</keyword>
<gene>
    <name evidence="2" type="ORF">L211DRAFT_433037</name>
</gene>
<dbReference type="InParanoid" id="A0A3N4LL85"/>
<evidence type="ECO:0000313" key="3">
    <source>
        <dbReference type="Proteomes" id="UP000267821"/>
    </source>
</evidence>
<dbReference type="OrthoDB" id="5577209at2759"/>
<evidence type="ECO:0000256" key="1">
    <source>
        <dbReference type="SAM" id="MobiDB-lite"/>
    </source>
</evidence>
<feature type="region of interest" description="Disordered" evidence="1">
    <location>
        <begin position="476"/>
        <end position="504"/>
    </location>
</feature>
<protein>
    <recommendedName>
        <fullName evidence="4">CUE domain-containing protein</fullName>
    </recommendedName>
</protein>
<reference evidence="2 3" key="1">
    <citation type="journal article" date="2018" name="Nat. Ecol. Evol.">
        <title>Pezizomycetes genomes reveal the molecular basis of ectomycorrhizal truffle lifestyle.</title>
        <authorList>
            <person name="Murat C."/>
            <person name="Payen T."/>
            <person name="Noel B."/>
            <person name="Kuo A."/>
            <person name="Morin E."/>
            <person name="Chen J."/>
            <person name="Kohler A."/>
            <person name="Krizsan K."/>
            <person name="Balestrini R."/>
            <person name="Da Silva C."/>
            <person name="Montanini B."/>
            <person name="Hainaut M."/>
            <person name="Levati E."/>
            <person name="Barry K.W."/>
            <person name="Belfiori B."/>
            <person name="Cichocki N."/>
            <person name="Clum A."/>
            <person name="Dockter R.B."/>
            <person name="Fauchery L."/>
            <person name="Guy J."/>
            <person name="Iotti M."/>
            <person name="Le Tacon F."/>
            <person name="Lindquist E.A."/>
            <person name="Lipzen A."/>
            <person name="Malagnac F."/>
            <person name="Mello A."/>
            <person name="Molinier V."/>
            <person name="Miyauchi S."/>
            <person name="Poulain J."/>
            <person name="Riccioni C."/>
            <person name="Rubini A."/>
            <person name="Sitrit Y."/>
            <person name="Splivallo R."/>
            <person name="Traeger S."/>
            <person name="Wang M."/>
            <person name="Zifcakova L."/>
            <person name="Wipf D."/>
            <person name="Zambonelli A."/>
            <person name="Paolocci F."/>
            <person name="Nowrousian M."/>
            <person name="Ottonello S."/>
            <person name="Baldrian P."/>
            <person name="Spatafora J.W."/>
            <person name="Henrissat B."/>
            <person name="Nagy L.G."/>
            <person name="Aury J.M."/>
            <person name="Wincker P."/>
            <person name="Grigoriev I.V."/>
            <person name="Bonfante P."/>
            <person name="Martin F.M."/>
        </authorList>
    </citation>
    <scope>NUCLEOTIDE SEQUENCE [LARGE SCALE GENOMIC DNA]</scope>
    <source>
        <strain evidence="2 3">ATCC MYA-4762</strain>
    </source>
</reference>
<organism evidence="2 3">
    <name type="scientific">Terfezia boudieri ATCC MYA-4762</name>
    <dbReference type="NCBI Taxonomy" id="1051890"/>
    <lineage>
        <taxon>Eukaryota</taxon>
        <taxon>Fungi</taxon>
        <taxon>Dikarya</taxon>
        <taxon>Ascomycota</taxon>
        <taxon>Pezizomycotina</taxon>
        <taxon>Pezizomycetes</taxon>
        <taxon>Pezizales</taxon>
        <taxon>Pezizaceae</taxon>
        <taxon>Terfezia</taxon>
    </lineage>
</organism>
<evidence type="ECO:0000313" key="2">
    <source>
        <dbReference type="EMBL" id="RPB21421.1"/>
    </source>
</evidence>
<dbReference type="EMBL" id="ML121559">
    <property type="protein sequence ID" value="RPB21421.1"/>
    <property type="molecule type" value="Genomic_DNA"/>
</dbReference>
<proteinExistence type="predicted"/>
<sequence>MAPLPPIAPYPAIAVRNKLPPPDWSAALATYNAILTHRLSLPPSSLLSDSALHVFIRSYFHELSHAPPSPPPPPPTLESRQLKQSTFRLLSRILTSPAGAKLPHDLITGQFLLSLAVSLPKSTAVRNTLDTLWANHHGSVEESISSFKSTIVLSQLLLSGGHSPSPAETLSLLRSLSILFLVSPRIGELFIAGSDFLDALINLYAAQPALRKSILRITHAAFTSLLPPAKLTVNSTPRKPNYSLFLDHLYSLQSHQPGSKEHTFLSALTSTTTFLDRLHSTALLAPNARFTSLISILEDKYKTPRSQKKPTAADKGKGKSTNDESTIPNDLLVRYTLQVLEVFPELSSSWVRATLTKLNGDVEALIRGYLDGTICNENPTPTSPQIHHHHHQRISSLQPPRPPIFPVRKNIHDNDDLDMLSESALRSLHIGKRDSPTEVAGPDSATKAAIWAALAAFDGDDDERDDTYDVADVGGAVDTTNTEPDPAAPLQPPPPTTFAASAQQDIPNPEKILYTLWTTSNPSERAVYFARDSATRRSTARGDLKRKTGWSDEAIEGWGVMLERDVAGRRMRELERRFGEGGLAGGEEGGGEVAGMGEVVQVGVMVQVGVGQQIPQGIERGRKQTRVVGRIILGGRGMQGRWLGGWVGPCSIKALG</sequence>
<name>A0A3N4LL85_9PEZI</name>
<accession>A0A3N4LL85</accession>
<dbReference type="Proteomes" id="UP000267821">
    <property type="component" value="Unassembled WGS sequence"/>
</dbReference>
<feature type="compositionally biased region" description="Basic and acidic residues" evidence="1">
    <location>
        <begin position="311"/>
        <end position="322"/>
    </location>
</feature>
<dbReference type="AlphaFoldDB" id="A0A3N4LL85"/>
<evidence type="ECO:0008006" key="4">
    <source>
        <dbReference type="Google" id="ProtNLM"/>
    </source>
</evidence>
<feature type="compositionally biased region" description="Pro residues" evidence="1">
    <location>
        <begin position="486"/>
        <end position="496"/>
    </location>
</feature>